<accession>A0ABT4D658</accession>
<dbReference type="InterPro" id="IPR025377">
    <property type="entry name" value="DUF4367"/>
</dbReference>
<reference evidence="2" key="1">
    <citation type="submission" date="2022-12" db="EMBL/GenBank/DDBJ databases">
        <title>Clostridium sp. nov., isolated from industrial wastewater.</title>
        <authorList>
            <person name="Jiayan W."/>
        </authorList>
    </citation>
    <scope>NUCLEOTIDE SEQUENCE</scope>
    <source>
        <strain evidence="2">ZC22-4</strain>
    </source>
</reference>
<organism evidence="2 3">
    <name type="scientific">Clostridium brassicae</name>
    <dbReference type="NCBI Taxonomy" id="2999072"/>
    <lineage>
        <taxon>Bacteria</taxon>
        <taxon>Bacillati</taxon>
        <taxon>Bacillota</taxon>
        <taxon>Clostridia</taxon>
        <taxon>Eubacteriales</taxon>
        <taxon>Clostridiaceae</taxon>
        <taxon>Clostridium</taxon>
    </lineage>
</organism>
<evidence type="ECO:0000313" key="3">
    <source>
        <dbReference type="Proteomes" id="UP001144612"/>
    </source>
</evidence>
<protein>
    <submittedName>
        <fullName evidence="2">DUF4367 domain-containing protein</fullName>
    </submittedName>
</protein>
<dbReference type="RefSeq" id="WP_268059525.1">
    <property type="nucleotide sequence ID" value="NZ_JAPQFJ010000001.1"/>
</dbReference>
<proteinExistence type="predicted"/>
<feature type="domain" description="DUF4367" evidence="1">
    <location>
        <begin position="314"/>
        <end position="371"/>
    </location>
</feature>
<evidence type="ECO:0000259" key="1">
    <source>
        <dbReference type="Pfam" id="PF14285"/>
    </source>
</evidence>
<dbReference type="EMBL" id="JAPQFJ010000001">
    <property type="protein sequence ID" value="MCY6957168.1"/>
    <property type="molecule type" value="Genomic_DNA"/>
</dbReference>
<keyword evidence="3" id="KW-1185">Reference proteome</keyword>
<evidence type="ECO:0000313" key="2">
    <source>
        <dbReference type="EMBL" id="MCY6957168.1"/>
    </source>
</evidence>
<name>A0ABT4D658_9CLOT</name>
<dbReference type="Proteomes" id="UP001144612">
    <property type="component" value="Unassembled WGS sequence"/>
</dbReference>
<dbReference type="Pfam" id="PF14285">
    <property type="entry name" value="DUF4367"/>
    <property type="match status" value="1"/>
</dbReference>
<gene>
    <name evidence="2" type="ORF">OW729_00965</name>
</gene>
<sequence length="372" mass="42899">MCYKLEELQEIIDNTYEGDINEALFHIENCSHCRTNFQRLKQQDKFIESALQIDMEIPHRRPINIKTVDFKEKSKRRIFNMSKKTRKWSAVAAGIALCGGLLCMEPVRTKAADFLKTFRMQEITSISVNQSDFNEINKIFSQGKGSTNINDIAKIDVSSNGKNVDLQSPRSEEDIKRQLGVENVIRPLKGFEYRYISKQPKTTVSIKLDVNKTNDILSYLGEKSKLPKSLHEKTFSLQVGDIVTYDFAEKSSDNNKEKKYIGVTKMNEPTIQIPKDIDEKEVIKALFSMKFLPENIKKQFMGIDDLTSVIPIPYDSEHQSKKDITINGQKAVLIENKKLHYINLYFKEKDDLYIIDSNLTVDEVLSFVKEMK</sequence>
<comment type="caution">
    <text evidence="2">The sequence shown here is derived from an EMBL/GenBank/DDBJ whole genome shotgun (WGS) entry which is preliminary data.</text>
</comment>